<protein>
    <submittedName>
        <fullName evidence="1">Uncharacterized protein</fullName>
    </submittedName>
</protein>
<sequence length="234" mass="25833">MKHFRWWVGLVVLAIGLVVAVPQGDAAGLAGLSAEQWKDVEQAKAKTERELSQPSKVFDVQKVREEAPNRGLDSNKVLQRQQMGVMSGAVGTYGDILVTLDGTSSGSSAWAGGHAGVVSDVPGYVVESFGNKGDLNGVRHWPNDWATRYNHVRGLWVSGAYDSNYAYSASYSRNQIGLPYNYNFFNITTTSSFYCSQLVWRSWYNQGWDLNDGGAVWPVDLIESPYTIVFYSQG</sequence>
<dbReference type="RefSeq" id="WP_212774601.1">
    <property type="nucleotide sequence ID" value="NZ_AP024601.1"/>
</dbReference>
<keyword evidence="2" id="KW-1185">Reference proteome</keyword>
<dbReference type="Proteomes" id="UP000677436">
    <property type="component" value="Chromosome"/>
</dbReference>
<accession>A0A8D5UER5</accession>
<reference evidence="1" key="1">
    <citation type="journal article" date="2013" name="Int. J. Syst. Evol. Microbiol.">
        <title>Polycladomyces abyssicola gen. nov., sp. nov., a thermophilic filamentous bacterium isolated from hemipelagic sediment.</title>
        <authorList>
            <person name="Tsubouchi T."/>
            <person name="Shimane Y."/>
            <person name="Mori K."/>
            <person name="Usui K."/>
            <person name="Hiraki T."/>
            <person name="Tame A."/>
            <person name="Uematsu K."/>
            <person name="Maruyama T."/>
            <person name="Hatada Y."/>
        </authorList>
    </citation>
    <scope>NUCLEOTIDE SEQUENCE</scope>
    <source>
        <strain evidence="1">JIR-001</strain>
    </source>
</reference>
<evidence type="ECO:0000313" key="1">
    <source>
        <dbReference type="EMBL" id="BCU81358.1"/>
    </source>
</evidence>
<dbReference type="Gene3D" id="3.90.1720.10">
    <property type="entry name" value="endopeptidase domain like (from Nostoc punctiforme)"/>
    <property type="match status" value="1"/>
</dbReference>
<gene>
    <name evidence="1" type="ORF">JIR001_11410</name>
</gene>
<organism evidence="1 2">
    <name type="scientific">Polycladomyces abyssicola</name>
    <dbReference type="NCBI Taxonomy" id="1125966"/>
    <lineage>
        <taxon>Bacteria</taxon>
        <taxon>Bacillati</taxon>
        <taxon>Bacillota</taxon>
        <taxon>Bacilli</taxon>
        <taxon>Bacillales</taxon>
        <taxon>Thermoactinomycetaceae</taxon>
        <taxon>Polycladomyces</taxon>
    </lineage>
</organism>
<dbReference type="KEGG" id="pabs:JIR001_11410"/>
<dbReference type="InterPro" id="IPR038765">
    <property type="entry name" value="Papain-like_cys_pep_sf"/>
</dbReference>
<dbReference type="EMBL" id="AP024601">
    <property type="protein sequence ID" value="BCU81358.1"/>
    <property type="molecule type" value="Genomic_DNA"/>
</dbReference>
<name>A0A8D5UER5_9BACL</name>
<dbReference type="SUPFAM" id="SSF54001">
    <property type="entry name" value="Cysteine proteinases"/>
    <property type="match status" value="1"/>
</dbReference>
<evidence type="ECO:0000313" key="2">
    <source>
        <dbReference type="Proteomes" id="UP000677436"/>
    </source>
</evidence>
<dbReference type="AlphaFoldDB" id="A0A8D5UER5"/>
<reference evidence="1" key="2">
    <citation type="journal article" date="2021" name="Microbiol. Resour. Announc.">
        <title>Complete Genome Sequence of Polycladomyces abyssicola JIR-001T, Isolated from Hemipelagic Sediment in Deep Seawater.</title>
        <authorList>
            <person name="Tsubouchi T."/>
            <person name="Kaneko Y."/>
        </authorList>
    </citation>
    <scope>NUCLEOTIDE SEQUENCE</scope>
    <source>
        <strain evidence="1">JIR-001</strain>
    </source>
</reference>
<proteinExistence type="predicted"/>